<protein>
    <recommendedName>
        <fullName evidence="6">LRAT domain-containing protein</fullName>
    </recommendedName>
</protein>
<proteinExistence type="inferred from homology"/>
<evidence type="ECO:0000313" key="8">
    <source>
        <dbReference type="Proteomes" id="UP000694422"/>
    </source>
</evidence>
<keyword evidence="5" id="KW-1133">Transmembrane helix</keyword>
<dbReference type="InterPro" id="IPR007053">
    <property type="entry name" value="LRAT_dom"/>
</dbReference>
<feature type="domain" description="LRAT" evidence="6">
    <location>
        <begin position="12"/>
        <end position="128"/>
    </location>
</feature>
<dbReference type="Pfam" id="PF04970">
    <property type="entry name" value="LRAT"/>
    <property type="match status" value="1"/>
</dbReference>
<dbReference type="GO" id="GO:0004623">
    <property type="term" value="F:phospholipase A2 activity"/>
    <property type="evidence" value="ECO:0007669"/>
    <property type="project" value="TreeGrafter"/>
</dbReference>
<evidence type="ECO:0000256" key="5">
    <source>
        <dbReference type="SAM" id="Phobius"/>
    </source>
</evidence>
<organism evidence="7 8">
    <name type="scientific">Spermophilus dauricus</name>
    <name type="common">Daurian ground squirrel</name>
    <dbReference type="NCBI Taxonomy" id="99837"/>
    <lineage>
        <taxon>Eukaryota</taxon>
        <taxon>Metazoa</taxon>
        <taxon>Chordata</taxon>
        <taxon>Craniata</taxon>
        <taxon>Vertebrata</taxon>
        <taxon>Euteleostomi</taxon>
        <taxon>Mammalia</taxon>
        <taxon>Eutheria</taxon>
        <taxon>Euarchontoglires</taxon>
        <taxon>Glires</taxon>
        <taxon>Rodentia</taxon>
        <taxon>Sciuromorpha</taxon>
        <taxon>Sciuridae</taxon>
        <taxon>Xerinae</taxon>
        <taxon>Marmotini</taxon>
        <taxon>Spermophilus</taxon>
    </lineage>
</organism>
<evidence type="ECO:0000256" key="3">
    <source>
        <dbReference type="ARBA" id="ARBA00022801"/>
    </source>
</evidence>
<keyword evidence="5" id="KW-0472">Membrane</keyword>
<dbReference type="Ensembl" id="ENSSDAT00000013061.1">
    <property type="protein sequence ID" value="ENSSDAP00000011535.1"/>
    <property type="gene ID" value="ENSSDAG00000010418.1"/>
</dbReference>
<keyword evidence="5" id="KW-0812">Transmembrane</keyword>
<dbReference type="PROSITE" id="PS51934">
    <property type="entry name" value="LRAT"/>
    <property type="match status" value="1"/>
</dbReference>
<dbReference type="PANTHER" id="PTHR13943">
    <property type="entry name" value="HRAS-LIKE SUPPRESSOR - RELATED"/>
    <property type="match status" value="1"/>
</dbReference>
<feature type="transmembrane region" description="Helical" evidence="5">
    <location>
        <begin position="185"/>
        <end position="209"/>
    </location>
</feature>
<accession>A0A8C9PJ52</accession>
<reference evidence="7" key="1">
    <citation type="submission" date="2025-08" db="UniProtKB">
        <authorList>
            <consortium name="Ensembl"/>
        </authorList>
    </citation>
    <scope>IDENTIFICATION</scope>
</reference>
<reference evidence="7" key="2">
    <citation type="submission" date="2025-09" db="UniProtKB">
        <authorList>
            <consortium name="Ensembl"/>
        </authorList>
    </citation>
    <scope>IDENTIFICATION</scope>
</reference>
<dbReference type="AlphaFoldDB" id="A0A8C9PJ52"/>
<evidence type="ECO:0000256" key="2">
    <source>
        <dbReference type="ARBA" id="ARBA00022679"/>
    </source>
</evidence>
<keyword evidence="3" id="KW-0378">Hydrolase</keyword>
<dbReference type="GO" id="GO:0016410">
    <property type="term" value="F:N-acyltransferase activity"/>
    <property type="evidence" value="ECO:0007669"/>
    <property type="project" value="TreeGrafter"/>
</dbReference>
<keyword evidence="2" id="KW-0808">Transferase</keyword>
<evidence type="ECO:0000259" key="6">
    <source>
        <dbReference type="PROSITE" id="PS51934"/>
    </source>
</evidence>
<dbReference type="Proteomes" id="UP000694422">
    <property type="component" value="Unplaced"/>
</dbReference>
<keyword evidence="4" id="KW-0443">Lipid metabolism</keyword>
<dbReference type="Gene3D" id="3.90.1720.10">
    <property type="entry name" value="endopeptidase domain like (from Nostoc punctiforme)"/>
    <property type="match status" value="1"/>
</dbReference>
<sequence length="219" mass="24030">MGLPGPTPSPYVIEIFRGAFEHWAVYVGKGYVVHLTSPSEAAGASVSGLGSVLADRAIVKKELLSVVAGGDKYRVNNKNDDKYKPLPPNEIVQQAEKMVGKYVPYSLTNSNCEHFVNTLRYGVSRSDQVSSSPFETPLTSLPIVFPLGCGEEDRDHGSFLSCRFPAQVSLLRLLMWRVTHSRSSLLLQVINGLITFVTTILFGVPGFVFRAVARKLRNS</sequence>
<keyword evidence="8" id="KW-1185">Reference proteome</keyword>
<comment type="similarity">
    <text evidence="1">Belongs to the H-rev107 family.</text>
</comment>
<dbReference type="GO" id="GO:0005737">
    <property type="term" value="C:cytoplasm"/>
    <property type="evidence" value="ECO:0007669"/>
    <property type="project" value="TreeGrafter"/>
</dbReference>
<name>A0A8C9PJ52_SPEDA</name>
<dbReference type="GO" id="GO:0008970">
    <property type="term" value="F:phospholipase A1 activity"/>
    <property type="evidence" value="ECO:0007669"/>
    <property type="project" value="TreeGrafter"/>
</dbReference>
<dbReference type="InterPro" id="IPR051496">
    <property type="entry name" value="H-rev107_PLA/AT"/>
</dbReference>
<evidence type="ECO:0000256" key="4">
    <source>
        <dbReference type="ARBA" id="ARBA00023098"/>
    </source>
</evidence>
<dbReference type="PANTHER" id="PTHR13943:SF31">
    <property type="entry name" value="PHOSPHOLIPASE A AND ACYLTRANSFERASE 3"/>
    <property type="match status" value="1"/>
</dbReference>
<evidence type="ECO:0000313" key="7">
    <source>
        <dbReference type="Ensembl" id="ENSSDAP00000011535.1"/>
    </source>
</evidence>
<dbReference type="GO" id="GO:0070292">
    <property type="term" value="P:N-acylphosphatidylethanolamine metabolic process"/>
    <property type="evidence" value="ECO:0007669"/>
    <property type="project" value="TreeGrafter"/>
</dbReference>
<evidence type="ECO:0000256" key="1">
    <source>
        <dbReference type="ARBA" id="ARBA00007824"/>
    </source>
</evidence>